<dbReference type="InterPro" id="IPR032806">
    <property type="entry name" value="YbfD_N"/>
</dbReference>
<feature type="domain" description="Transposase IS4-like" evidence="1">
    <location>
        <begin position="103"/>
        <end position="339"/>
    </location>
</feature>
<proteinExistence type="predicted"/>
<dbReference type="InterPro" id="IPR002559">
    <property type="entry name" value="Transposase_11"/>
</dbReference>
<dbReference type="Proteomes" id="UP000516370">
    <property type="component" value="Chromosome"/>
</dbReference>
<dbReference type="GO" id="GO:0003677">
    <property type="term" value="F:DNA binding"/>
    <property type="evidence" value="ECO:0007669"/>
    <property type="project" value="InterPro"/>
</dbReference>
<evidence type="ECO:0000313" key="3">
    <source>
        <dbReference type="EMBL" id="QNT08065.1"/>
    </source>
</evidence>
<gene>
    <name evidence="3" type="ORF">IBG28_07725</name>
</gene>
<sequence length="378" mass="42393">MDIDAFSQHFKDIQDPRQTAKITYSLFDVLFLSICSVISGASGWEDIEDFGEVHCLWLQEKGLFPQGVPTHDTIARIISRLNTTQFRQCFIGWAKSVSKRTSGEVIAIDGKTLRSSYNRDNRQSAIHMVSAFATQNGVVMGQMKTEEKSNEITAIPALLRLLDIKGCLVSIDAMGCQKNIAKQIVTQKGDYLLAVKGNQDALHRAVKQALAESISLPVDPKQIQITQGHGRYEAREYKVLPATALIGEFKEWTGLKTIGVAMGYRFEKKAQQYSLEYRYYISSAELDTSRFAEAVRGHWGIENSLHWVLDVSMNEDKCPIYNGESAEILATMRHFALNMLRAETSKKASIRRKQKIASMDIKYLDKVLAAGLKAVAEE</sequence>
<dbReference type="Pfam" id="PF13808">
    <property type="entry name" value="DDE_Tnp_1_assoc"/>
    <property type="match status" value="1"/>
</dbReference>
<name>A0A7H1JC49_9GAMM</name>
<dbReference type="KEGG" id="mard:IBG28_07725"/>
<dbReference type="RefSeq" id="WP_188323001.1">
    <property type="nucleotide sequence ID" value="NZ_CP061081.1"/>
</dbReference>
<evidence type="ECO:0000259" key="2">
    <source>
        <dbReference type="Pfam" id="PF13808"/>
    </source>
</evidence>
<dbReference type="InterPro" id="IPR051698">
    <property type="entry name" value="Transposase_11-like"/>
</dbReference>
<keyword evidence="4" id="KW-1185">Reference proteome</keyword>
<dbReference type="PANTHER" id="PTHR30298">
    <property type="entry name" value="H REPEAT-ASSOCIATED PREDICTED TRANSPOSASE"/>
    <property type="match status" value="1"/>
</dbReference>
<accession>A0A7H1JC49</accession>
<dbReference type="NCBIfam" id="NF033564">
    <property type="entry name" value="transpos_ISAs1"/>
    <property type="match status" value="1"/>
</dbReference>
<dbReference type="Pfam" id="PF01609">
    <property type="entry name" value="DDE_Tnp_1"/>
    <property type="match status" value="1"/>
</dbReference>
<evidence type="ECO:0000259" key="1">
    <source>
        <dbReference type="Pfam" id="PF01609"/>
    </source>
</evidence>
<dbReference type="InterPro" id="IPR047647">
    <property type="entry name" value="ISAs1_transpos"/>
</dbReference>
<dbReference type="GO" id="GO:0004803">
    <property type="term" value="F:transposase activity"/>
    <property type="evidence" value="ECO:0007669"/>
    <property type="project" value="InterPro"/>
</dbReference>
<dbReference type="EMBL" id="CP061081">
    <property type="protein sequence ID" value="QNT08065.1"/>
    <property type="molecule type" value="Genomic_DNA"/>
</dbReference>
<feature type="domain" description="H repeat-associated protein N-terminal" evidence="2">
    <location>
        <begin position="8"/>
        <end position="94"/>
    </location>
</feature>
<protein>
    <submittedName>
        <fullName evidence="3">ISAs1 family transposase</fullName>
    </submittedName>
</protein>
<dbReference type="AlphaFoldDB" id="A0A7H1JC49"/>
<organism evidence="3 4">
    <name type="scientific">Marinomonas arctica</name>
    <dbReference type="NCBI Taxonomy" id="383750"/>
    <lineage>
        <taxon>Bacteria</taxon>
        <taxon>Pseudomonadati</taxon>
        <taxon>Pseudomonadota</taxon>
        <taxon>Gammaproteobacteria</taxon>
        <taxon>Oceanospirillales</taxon>
        <taxon>Oceanospirillaceae</taxon>
        <taxon>Marinomonas</taxon>
    </lineage>
</organism>
<dbReference type="GO" id="GO:0006313">
    <property type="term" value="P:DNA transposition"/>
    <property type="evidence" value="ECO:0007669"/>
    <property type="project" value="InterPro"/>
</dbReference>
<evidence type="ECO:0000313" key="4">
    <source>
        <dbReference type="Proteomes" id="UP000516370"/>
    </source>
</evidence>
<reference evidence="3 4" key="1">
    <citation type="submission" date="2020-09" db="EMBL/GenBank/DDBJ databases">
        <title>Complete genome sequence of an Arctic sea ice bacterium Marinomonas arctica BSI20414.</title>
        <authorList>
            <person name="Liao L."/>
            <person name="Chen B."/>
        </authorList>
    </citation>
    <scope>NUCLEOTIDE SEQUENCE [LARGE SCALE GENOMIC DNA]</scope>
    <source>
        <strain evidence="3 4">BSI20414</strain>
    </source>
</reference>
<dbReference type="PANTHER" id="PTHR30298:SF0">
    <property type="entry name" value="PROTEIN YBFL-RELATED"/>
    <property type="match status" value="1"/>
</dbReference>